<comment type="caution">
    <text evidence="1">The sequence shown here is derived from an EMBL/GenBank/DDBJ whole genome shotgun (WGS) entry which is preliminary data.</text>
</comment>
<dbReference type="Proteomes" id="UP000486903">
    <property type="component" value="Unassembled WGS sequence"/>
</dbReference>
<dbReference type="EMBL" id="SXFB01000015">
    <property type="protein sequence ID" value="NFV27413.1"/>
    <property type="molecule type" value="Genomic_DNA"/>
</dbReference>
<evidence type="ECO:0000313" key="1">
    <source>
        <dbReference type="EMBL" id="NFV27413.1"/>
    </source>
</evidence>
<proteinExistence type="predicted"/>
<organism evidence="1 2">
    <name type="scientific">Clostridium botulinum</name>
    <dbReference type="NCBI Taxonomy" id="1491"/>
    <lineage>
        <taxon>Bacteria</taxon>
        <taxon>Bacillati</taxon>
        <taxon>Bacillota</taxon>
        <taxon>Clostridia</taxon>
        <taxon>Eubacteriales</taxon>
        <taxon>Clostridiaceae</taxon>
        <taxon>Clostridium</taxon>
    </lineage>
</organism>
<dbReference type="RefSeq" id="WP_050781192.1">
    <property type="nucleotide sequence ID" value="NZ_JAMXVV010000008.1"/>
</dbReference>
<accession>A0A6B4JME1</accession>
<dbReference type="AlphaFoldDB" id="A0A6B4JME1"/>
<name>A0A6B4JME1_CLOBO</name>
<gene>
    <name evidence="1" type="ORF">FDG31_14780</name>
</gene>
<protein>
    <submittedName>
        <fullName evidence="1">Uncharacterized protein</fullName>
    </submittedName>
</protein>
<reference evidence="1 2" key="1">
    <citation type="submission" date="2019-04" db="EMBL/GenBank/DDBJ databases">
        <title>Genome sequencing of Clostridium botulinum Groups I-IV and Clostridium butyricum.</title>
        <authorList>
            <person name="Brunt J."/>
            <person name="Van Vliet A.H.M."/>
            <person name="Stringer S.C."/>
            <person name="Carter A.T."/>
            <person name="Peck M.W."/>
        </authorList>
    </citation>
    <scope>NUCLEOTIDE SEQUENCE [LARGE SCALE GENOMIC DNA]</scope>
    <source>
        <strain evidence="1 2">BL81</strain>
    </source>
</reference>
<evidence type="ECO:0000313" key="2">
    <source>
        <dbReference type="Proteomes" id="UP000486903"/>
    </source>
</evidence>
<sequence length="110" mass="12860">MLINEIETFINSQFMPEIKNVETVYSRIKDKNYSEVFNNEINDLDGKNIFKKYLQMINIEKLLKTIIPTFVVINEYGLDFEINSNVCEGELFSCTVGTINKKMHLEIIDN</sequence>